<feature type="domain" description="DNA topoisomerase IB N-terminal" evidence="3">
    <location>
        <begin position="40"/>
        <end position="88"/>
    </location>
</feature>
<dbReference type="InterPro" id="IPR013500">
    <property type="entry name" value="TopoI_cat_euk"/>
</dbReference>
<feature type="compositionally biased region" description="Low complexity" evidence="1">
    <location>
        <begin position="378"/>
        <end position="400"/>
    </location>
</feature>
<gene>
    <name evidence="4" type="ORF">GCM10007890_25560</name>
</gene>
<dbReference type="PROSITE" id="PS52038">
    <property type="entry name" value="TOPO_IB_2"/>
    <property type="match status" value="1"/>
</dbReference>
<dbReference type="InterPro" id="IPR049331">
    <property type="entry name" value="Top1B_N_bact"/>
</dbReference>
<feature type="domain" description="DNA topoisomerase I catalytic core eukaryotic-type" evidence="2">
    <location>
        <begin position="100"/>
        <end position="312"/>
    </location>
</feature>
<reference evidence="5" key="1">
    <citation type="journal article" date="2019" name="Int. J. Syst. Evol. Microbiol.">
        <title>The Global Catalogue of Microorganisms (GCM) 10K type strain sequencing project: providing services to taxonomists for standard genome sequencing and annotation.</title>
        <authorList>
            <consortium name="The Broad Institute Genomics Platform"/>
            <consortium name="The Broad Institute Genome Sequencing Center for Infectious Disease"/>
            <person name="Wu L."/>
            <person name="Ma J."/>
        </authorList>
    </citation>
    <scope>NUCLEOTIDE SEQUENCE [LARGE SCALE GENOMIC DNA]</scope>
    <source>
        <strain evidence="5">NBRC 103632</strain>
    </source>
</reference>
<name>A0AA37WU12_9HYPH</name>
<dbReference type="Pfam" id="PF01028">
    <property type="entry name" value="Topoisom_I"/>
    <property type="match status" value="1"/>
</dbReference>
<evidence type="ECO:0000256" key="1">
    <source>
        <dbReference type="SAM" id="MobiDB-lite"/>
    </source>
</evidence>
<evidence type="ECO:0000259" key="2">
    <source>
        <dbReference type="Pfam" id="PF01028"/>
    </source>
</evidence>
<protein>
    <submittedName>
        <fullName evidence="4">DNA topoisomerase</fullName>
    </submittedName>
</protein>
<dbReference type="InterPro" id="IPR035447">
    <property type="entry name" value="DNA_topo_I_N_sf"/>
</dbReference>
<proteinExistence type="predicted"/>
<dbReference type="Gene3D" id="1.10.132.120">
    <property type="match status" value="1"/>
</dbReference>
<dbReference type="Gene3D" id="3.30.66.10">
    <property type="entry name" value="DNA topoisomerase I domain"/>
    <property type="match status" value="1"/>
</dbReference>
<organism evidence="4 5">
    <name type="scientific">Methylobacterium tardum</name>
    <dbReference type="NCBI Taxonomy" id="374432"/>
    <lineage>
        <taxon>Bacteria</taxon>
        <taxon>Pseudomonadati</taxon>
        <taxon>Pseudomonadota</taxon>
        <taxon>Alphaproteobacteria</taxon>
        <taxon>Hyphomicrobiales</taxon>
        <taxon>Methylobacteriaceae</taxon>
        <taxon>Methylobacterium</taxon>
    </lineage>
</organism>
<dbReference type="EMBL" id="BSPL01000016">
    <property type="protein sequence ID" value="GLS70543.1"/>
    <property type="molecule type" value="Genomic_DNA"/>
</dbReference>
<evidence type="ECO:0000313" key="5">
    <source>
        <dbReference type="Proteomes" id="UP001157440"/>
    </source>
</evidence>
<feature type="compositionally biased region" description="Low complexity" evidence="1">
    <location>
        <begin position="410"/>
        <end position="420"/>
    </location>
</feature>
<evidence type="ECO:0000313" key="4">
    <source>
        <dbReference type="EMBL" id="GLS70543.1"/>
    </source>
</evidence>
<dbReference type="Gene3D" id="3.90.15.10">
    <property type="entry name" value="Topoisomerase I, Chain A, domain 3"/>
    <property type="match status" value="1"/>
</dbReference>
<comment type="caution">
    <text evidence="4">The sequence shown here is derived from an EMBL/GenBank/DDBJ whole genome shotgun (WGS) entry which is preliminary data.</text>
</comment>
<sequence length="420" mass="45864">MADVGTVESGGDLRAAAEEAGLVYVDDSRPGLTRKRSGTGFRYLDAKGAPVRDQKILARIRSLAVPPAYTDVWICPRSNGHIQATGRDAKGRKQYRYHPDFRQAREANKFSRIMAFANALPDIRRRVDADMKRPGLSREKVLATVVHLLETTLIRVGNDDYARTNKSYGLTTLRDPHVRIEGAALSFRFKGKSGKTWDVSLKDRRVARIVKACQDLPGQELFQYLDADGTQRDVTSSDVNAYLREITGEDFTAKDFRTWAGTVLAALALREFESFDSEAGAKRNLRAAIESVASRLGNTPTICRKCYIHPQVLDCYLEGGLLLQVKDAVESELSEDLSSLRPEEAAVLGLLQSRLAAAEDDVRAGQLVKPAATQGPNAKTGRGKPAAKAAAKRSGAARTPSAAKEKPRSRAQGRQQAGAA</sequence>
<dbReference type="Proteomes" id="UP001157440">
    <property type="component" value="Unassembled WGS sequence"/>
</dbReference>
<dbReference type="SUPFAM" id="SSF56349">
    <property type="entry name" value="DNA breaking-rejoining enzymes"/>
    <property type="match status" value="1"/>
</dbReference>
<accession>A0AA37WU12</accession>
<dbReference type="Pfam" id="PF21338">
    <property type="entry name" value="Top1B_N_bact"/>
    <property type="match status" value="1"/>
</dbReference>
<dbReference type="InterPro" id="IPR014711">
    <property type="entry name" value="TopoI_cat_a-hlx-sub_euk"/>
</dbReference>
<dbReference type="GO" id="GO:0003677">
    <property type="term" value="F:DNA binding"/>
    <property type="evidence" value="ECO:0007669"/>
    <property type="project" value="InterPro"/>
</dbReference>
<feature type="region of interest" description="Disordered" evidence="1">
    <location>
        <begin position="367"/>
        <end position="420"/>
    </location>
</feature>
<dbReference type="AlphaFoldDB" id="A0AA37WU12"/>
<dbReference type="GO" id="GO:0003917">
    <property type="term" value="F:DNA topoisomerase type I (single strand cut, ATP-independent) activity"/>
    <property type="evidence" value="ECO:0007669"/>
    <property type="project" value="InterPro"/>
</dbReference>
<dbReference type="GO" id="GO:0006265">
    <property type="term" value="P:DNA topological change"/>
    <property type="evidence" value="ECO:0007669"/>
    <property type="project" value="InterPro"/>
</dbReference>
<dbReference type="RefSeq" id="WP_238197992.1">
    <property type="nucleotide sequence ID" value="NZ_BPQZ01000022.1"/>
</dbReference>
<dbReference type="SUPFAM" id="SSF55869">
    <property type="entry name" value="DNA topoisomerase I domain"/>
    <property type="match status" value="1"/>
</dbReference>
<evidence type="ECO:0000259" key="3">
    <source>
        <dbReference type="Pfam" id="PF21338"/>
    </source>
</evidence>
<keyword evidence="5" id="KW-1185">Reference proteome</keyword>
<dbReference type="InterPro" id="IPR011010">
    <property type="entry name" value="DNA_brk_join_enz"/>
</dbReference>